<accession>A0A395M8D2</accession>
<protein>
    <submittedName>
        <fullName evidence="2">Uncharacterized protein</fullName>
    </submittedName>
</protein>
<reference evidence="2 3" key="1">
    <citation type="journal article" date="2018" name="PLoS Pathog.">
        <title>Evolution of structural diversity of trichothecenes, a family of toxins produced by plant pathogenic and entomopathogenic fungi.</title>
        <authorList>
            <person name="Proctor R.H."/>
            <person name="McCormick S.P."/>
            <person name="Kim H.S."/>
            <person name="Cardoza R.E."/>
            <person name="Stanley A.M."/>
            <person name="Lindo L."/>
            <person name="Kelly A."/>
            <person name="Brown D.W."/>
            <person name="Lee T."/>
            <person name="Vaughan M.M."/>
            <person name="Alexander N.J."/>
            <person name="Busman M."/>
            <person name="Gutierrez S."/>
        </authorList>
    </citation>
    <scope>NUCLEOTIDE SEQUENCE [LARGE SCALE GENOMIC DNA]</scope>
    <source>
        <strain evidence="2 3">NRRL 13405</strain>
    </source>
</reference>
<dbReference type="AlphaFoldDB" id="A0A395M8D2"/>
<gene>
    <name evidence="2" type="ORF">FIE12Z_11629</name>
</gene>
<proteinExistence type="predicted"/>
<evidence type="ECO:0000256" key="1">
    <source>
        <dbReference type="SAM" id="MobiDB-lite"/>
    </source>
</evidence>
<organism evidence="2 3">
    <name type="scientific">Fusarium flagelliforme</name>
    <dbReference type="NCBI Taxonomy" id="2675880"/>
    <lineage>
        <taxon>Eukaryota</taxon>
        <taxon>Fungi</taxon>
        <taxon>Dikarya</taxon>
        <taxon>Ascomycota</taxon>
        <taxon>Pezizomycotina</taxon>
        <taxon>Sordariomycetes</taxon>
        <taxon>Hypocreomycetidae</taxon>
        <taxon>Hypocreales</taxon>
        <taxon>Nectriaceae</taxon>
        <taxon>Fusarium</taxon>
        <taxon>Fusarium incarnatum-equiseti species complex</taxon>
    </lineage>
</organism>
<keyword evidence="3" id="KW-1185">Reference proteome</keyword>
<name>A0A395M8D2_9HYPO</name>
<evidence type="ECO:0000313" key="3">
    <source>
        <dbReference type="Proteomes" id="UP000265631"/>
    </source>
</evidence>
<dbReference type="Proteomes" id="UP000265631">
    <property type="component" value="Unassembled WGS sequence"/>
</dbReference>
<comment type="caution">
    <text evidence="2">The sequence shown here is derived from an EMBL/GenBank/DDBJ whole genome shotgun (WGS) entry which is preliminary data.</text>
</comment>
<dbReference type="EMBL" id="PXXK01000460">
    <property type="protein sequence ID" value="RFN44134.1"/>
    <property type="molecule type" value="Genomic_DNA"/>
</dbReference>
<feature type="region of interest" description="Disordered" evidence="1">
    <location>
        <begin position="91"/>
        <end position="130"/>
    </location>
</feature>
<sequence length="130" mass="14091">MVSKERRCCSIQLFDCLGLRKKKADNDVEFNTLGGHDIPIIPPTKRTETIVPESSAGAKTRKLSIALPSKKTKEERAADLVNAWIENIDNAAQSSADSGEPSTKDTSNQPEEASTKDASDHTTSNLECTS</sequence>
<feature type="compositionally biased region" description="Polar residues" evidence="1">
    <location>
        <begin position="91"/>
        <end position="112"/>
    </location>
</feature>
<evidence type="ECO:0000313" key="2">
    <source>
        <dbReference type="EMBL" id="RFN44134.1"/>
    </source>
</evidence>
<feature type="compositionally biased region" description="Polar residues" evidence="1">
    <location>
        <begin position="121"/>
        <end position="130"/>
    </location>
</feature>